<reference evidence="2 3" key="1">
    <citation type="submission" date="2023-01" db="EMBL/GenBank/DDBJ databases">
        <authorList>
            <person name="Whitehead M."/>
        </authorList>
    </citation>
    <scope>NUCLEOTIDE SEQUENCE [LARGE SCALE GENOMIC DNA]</scope>
</reference>
<evidence type="ECO:0000256" key="1">
    <source>
        <dbReference type="SAM" id="MobiDB-lite"/>
    </source>
</evidence>
<proteinExistence type="predicted"/>
<feature type="region of interest" description="Disordered" evidence="1">
    <location>
        <begin position="60"/>
        <end position="86"/>
    </location>
</feature>
<dbReference type="Proteomes" id="UP001160148">
    <property type="component" value="Unassembled WGS sequence"/>
</dbReference>
<organism evidence="2 3">
    <name type="scientific">Macrosiphum euphorbiae</name>
    <name type="common">potato aphid</name>
    <dbReference type="NCBI Taxonomy" id="13131"/>
    <lineage>
        <taxon>Eukaryota</taxon>
        <taxon>Metazoa</taxon>
        <taxon>Ecdysozoa</taxon>
        <taxon>Arthropoda</taxon>
        <taxon>Hexapoda</taxon>
        <taxon>Insecta</taxon>
        <taxon>Pterygota</taxon>
        <taxon>Neoptera</taxon>
        <taxon>Paraneoptera</taxon>
        <taxon>Hemiptera</taxon>
        <taxon>Sternorrhyncha</taxon>
        <taxon>Aphidomorpha</taxon>
        <taxon>Aphidoidea</taxon>
        <taxon>Aphididae</taxon>
        <taxon>Macrosiphini</taxon>
        <taxon>Macrosiphum</taxon>
    </lineage>
</organism>
<dbReference type="EMBL" id="CARXXK010000004">
    <property type="protein sequence ID" value="CAI6366557.1"/>
    <property type="molecule type" value="Genomic_DNA"/>
</dbReference>
<protein>
    <submittedName>
        <fullName evidence="2">Uncharacterized protein</fullName>
    </submittedName>
</protein>
<gene>
    <name evidence="2" type="ORF">MEUPH1_LOCUS21131</name>
</gene>
<comment type="caution">
    <text evidence="2">The sequence shown here is derived from an EMBL/GenBank/DDBJ whole genome shotgun (WGS) entry which is preliminary data.</text>
</comment>
<evidence type="ECO:0000313" key="3">
    <source>
        <dbReference type="Proteomes" id="UP001160148"/>
    </source>
</evidence>
<name>A0AAV0XFG6_9HEMI</name>
<evidence type="ECO:0000313" key="2">
    <source>
        <dbReference type="EMBL" id="CAI6366557.1"/>
    </source>
</evidence>
<keyword evidence="3" id="KW-1185">Reference proteome</keyword>
<accession>A0AAV0XFG6</accession>
<dbReference type="AlphaFoldDB" id="A0AAV0XFG6"/>
<sequence length="100" mass="11169">MALIQLDIVLSSKSDGNMESRNSDLPYVSCNESASQYRILGNHNNLLHTKYVEFTFHRNTQKQPNQPIEITGIQDSEAADARRSDNKSAVSNQCCGVIKI</sequence>